<sequence length="292" mass="32283">MKKTGALHSPCFKETKRYVRAVFFTAIMLPATGNSESQPSHEAGQAPHWGYAGSNGPDHWADMAGEFALCGSGKRQSPVNIHDAQSQALYPLDFQYQPVALQVLNNGHTLQANYNTVSGDTTIAIGGKPYPLKSRPVYESTLMVGDVPYSLLQFHFHSPSEHAHDGRRFPMEVHLVHKNANGNLAVVGIFLKPGQQNPVLQKLLEYVPSTLNTVSNKTGITINAADLLPGNRKMFHYGGSLTTPPCSENVNWFVMKNPIEVSDEQVRKFTQLIGNNARPLQQAYWRNMLVSE</sequence>
<dbReference type="InterPro" id="IPR036398">
    <property type="entry name" value="CA_dom_sf"/>
</dbReference>
<reference evidence="8" key="1">
    <citation type="submission" date="2018-06" db="EMBL/GenBank/DDBJ databases">
        <authorList>
            <person name="Zhirakovskaya E."/>
        </authorList>
    </citation>
    <scope>NUCLEOTIDE SEQUENCE</scope>
</reference>
<evidence type="ECO:0000256" key="6">
    <source>
        <dbReference type="ARBA" id="ARBA00048348"/>
    </source>
</evidence>
<dbReference type="EC" id="4.2.1.1" evidence="2"/>
<keyword evidence="4" id="KW-0862">Zinc</keyword>
<evidence type="ECO:0000259" key="7">
    <source>
        <dbReference type="PROSITE" id="PS51144"/>
    </source>
</evidence>
<dbReference type="GO" id="GO:0008270">
    <property type="term" value="F:zinc ion binding"/>
    <property type="evidence" value="ECO:0007669"/>
    <property type="project" value="InterPro"/>
</dbReference>
<keyword evidence="3" id="KW-0479">Metal-binding</keyword>
<comment type="catalytic activity">
    <reaction evidence="6">
        <text>hydrogencarbonate + H(+) = CO2 + H2O</text>
        <dbReference type="Rhea" id="RHEA:10748"/>
        <dbReference type="ChEBI" id="CHEBI:15377"/>
        <dbReference type="ChEBI" id="CHEBI:15378"/>
        <dbReference type="ChEBI" id="CHEBI:16526"/>
        <dbReference type="ChEBI" id="CHEBI:17544"/>
        <dbReference type="EC" id="4.2.1.1"/>
    </reaction>
</comment>
<dbReference type="InterPro" id="IPR001148">
    <property type="entry name" value="CA_dom"/>
</dbReference>
<dbReference type="SUPFAM" id="SSF51069">
    <property type="entry name" value="Carbonic anhydrase"/>
    <property type="match status" value="1"/>
</dbReference>
<comment type="similarity">
    <text evidence="1">Belongs to the alpha-carbonic anhydrase family.</text>
</comment>
<dbReference type="Gene3D" id="3.10.200.10">
    <property type="entry name" value="Alpha carbonic anhydrase"/>
    <property type="match status" value="1"/>
</dbReference>
<evidence type="ECO:0000256" key="5">
    <source>
        <dbReference type="ARBA" id="ARBA00023239"/>
    </source>
</evidence>
<dbReference type="EMBL" id="UOFM01000129">
    <property type="protein sequence ID" value="VAW75301.1"/>
    <property type="molecule type" value="Genomic_DNA"/>
</dbReference>
<accession>A0A3B0Y6R6</accession>
<dbReference type="CDD" id="cd03124">
    <property type="entry name" value="alpha_CA_prokaryotic_like"/>
    <property type="match status" value="1"/>
</dbReference>
<dbReference type="Pfam" id="PF00194">
    <property type="entry name" value="Carb_anhydrase"/>
    <property type="match status" value="1"/>
</dbReference>
<dbReference type="PROSITE" id="PS51144">
    <property type="entry name" value="ALPHA_CA_2"/>
    <property type="match status" value="1"/>
</dbReference>
<dbReference type="PANTHER" id="PTHR18952:SF265">
    <property type="entry name" value="CARBONIC ANHYDRASE"/>
    <property type="match status" value="1"/>
</dbReference>
<name>A0A3B0Y6R6_9ZZZZ</name>
<organism evidence="8">
    <name type="scientific">hydrothermal vent metagenome</name>
    <dbReference type="NCBI Taxonomy" id="652676"/>
    <lineage>
        <taxon>unclassified sequences</taxon>
        <taxon>metagenomes</taxon>
        <taxon>ecological metagenomes</taxon>
    </lineage>
</organism>
<dbReference type="GO" id="GO:0004089">
    <property type="term" value="F:carbonate dehydratase activity"/>
    <property type="evidence" value="ECO:0007669"/>
    <property type="project" value="UniProtKB-EC"/>
</dbReference>
<protein>
    <recommendedName>
        <fullName evidence="2">carbonic anhydrase</fullName>
        <ecNumber evidence="2">4.2.1.1</ecNumber>
    </recommendedName>
</protein>
<gene>
    <name evidence="8" type="ORF">MNBD_GAMMA14-1694</name>
</gene>
<dbReference type="InterPro" id="IPR023561">
    <property type="entry name" value="Carbonic_anhydrase_a-class"/>
</dbReference>
<evidence type="ECO:0000256" key="2">
    <source>
        <dbReference type="ARBA" id="ARBA00012925"/>
    </source>
</evidence>
<feature type="domain" description="Alpha-carbonic anhydrase" evidence="7">
    <location>
        <begin position="47"/>
        <end position="292"/>
    </location>
</feature>
<proteinExistence type="inferred from homology"/>
<evidence type="ECO:0000256" key="1">
    <source>
        <dbReference type="ARBA" id="ARBA00010718"/>
    </source>
</evidence>
<evidence type="ECO:0000256" key="4">
    <source>
        <dbReference type="ARBA" id="ARBA00022833"/>
    </source>
</evidence>
<evidence type="ECO:0000313" key="8">
    <source>
        <dbReference type="EMBL" id="VAW75301.1"/>
    </source>
</evidence>
<dbReference type="PANTHER" id="PTHR18952">
    <property type="entry name" value="CARBONIC ANHYDRASE"/>
    <property type="match status" value="1"/>
</dbReference>
<dbReference type="AlphaFoldDB" id="A0A3B0Y6R6"/>
<keyword evidence="5 8" id="KW-0456">Lyase</keyword>
<evidence type="ECO:0000256" key="3">
    <source>
        <dbReference type="ARBA" id="ARBA00022723"/>
    </source>
</evidence>
<dbReference type="InterPro" id="IPR041891">
    <property type="entry name" value="Alpha_CA_prokaryot-like"/>
</dbReference>
<dbReference type="SMART" id="SM01057">
    <property type="entry name" value="Carb_anhydrase"/>
    <property type="match status" value="1"/>
</dbReference>